<feature type="compositionally biased region" description="Low complexity" evidence="1">
    <location>
        <begin position="27"/>
        <end position="36"/>
    </location>
</feature>
<keyword evidence="3" id="KW-1185">Reference proteome</keyword>
<dbReference type="AlphaFoldDB" id="A0A8H4IWI1"/>
<dbReference type="EMBL" id="WWBZ02000022">
    <property type="protein sequence ID" value="KAF4308429.1"/>
    <property type="molecule type" value="Genomic_DNA"/>
</dbReference>
<sequence>MFCFSSSSSQSSTNIPQQPDIKQSTNTTTPTPTKKPAAEVAAVALRLYKQWEASQKHARTHEPNQAELPAHVLLEAKEDVYGYEGCGGEEETRRRAADAVHEWFREEKHRRQELVQLVVRVQLRRTTRMVMLKEGGLLGSS</sequence>
<feature type="region of interest" description="Disordered" evidence="1">
    <location>
        <begin position="1"/>
        <end position="36"/>
    </location>
</feature>
<organism evidence="2 3">
    <name type="scientific">Botryosphaeria dothidea</name>
    <dbReference type="NCBI Taxonomy" id="55169"/>
    <lineage>
        <taxon>Eukaryota</taxon>
        <taxon>Fungi</taxon>
        <taxon>Dikarya</taxon>
        <taxon>Ascomycota</taxon>
        <taxon>Pezizomycotina</taxon>
        <taxon>Dothideomycetes</taxon>
        <taxon>Dothideomycetes incertae sedis</taxon>
        <taxon>Botryosphaeriales</taxon>
        <taxon>Botryosphaeriaceae</taxon>
        <taxon>Botryosphaeria</taxon>
    </lineage>
</organism>
<comment type="caution">
    <text evidence="2">The sequence shown here is derived from an EMBL/GenBank/DDBJ whole genome shotgun (WGS) entry which is preliminary data.</text>
</comment>
<feature type="compositionally biased region" description="Polar residues" evidence="1">
    <location>
        <begin position="13"/>
        <end position="26"/>
    </location>
</feature>
<reference evidence="2" key="1">
    <citation type="submission" date="2020-04" db="EMBL/GenBank/DDBJ databases">
        <title>Genome Assembly and Annotation of Botryosphaeria dothidea sdau 11-99, a Latent Pathogen of Apple Fruit Ring Rot in China.</title>
        <authorList>
            <person name="Yu C."/>
            <person name="Diao Y."/>
            <person name="Lu Q."/>
            <person name="Zhao J."/>
            <person name="Cui S."/>
            <person name="Peng C."/>
            <person name="He B."/>
            <person name="Liu H."/>
        </authorList>
    </citation>
    <scope>NUCLEOTIDE SEQUENCE [LARGE SCALE GENOMIC DNA]</scope>
    <source>
        <strain evidence="2">Sdau11-99</strain>
    </source>
</reference>
<proteinExistence type="predicted"/>
<name>A0A8H4IWI1_9PEZI</name>
<evidence type="ECO:0000313" key="2">
    <source>
        <dbReference type="EMBL" id="KAF4308429.1"/>
    </source>
</evidence>
<evidence type="ECO:0000256" key="1">
    <source>
        <dbReference type="SAM" id="MobiDB-lite"/>
    </source>
</evidence>
<gene>
    <name evidence="2" type="ORF">GTA08_BOTSDO04246</name>
</gene>
<evidence type="ECO:0000313" key="3">
    <source>
        <dbReference type="Proteomes" id="UP000572817"/>
    </source>
</evidence>
<feature type="compositionally biased region" description="Low complexity" evidence="1">
    <location>
        <begin position="1"/>
        <end position="12"/>
    </location>
</feature>
<dbReference type="Proteomes" id="UP000572817">
    <property type="component" value="Unassembled WGS sequence"/>
</dbReference>
<protein>
    <submittedName>
        <fullName evidence="2">Uncharacterized protein</fullName>
    </submittedName>
</protein>
<accession>A0A8H4IWI1</accession>